<dbReference type="Proteomes" id="UP001166286">
    <property type="component" value="Unassembled WGS sequence"/>
</dbReference>
<name>A0AA39R6P9_9LECA</name>
<dbReference type="AlphaFoldDB" id="A0AA39R6P9"/>
<dbReference type="Pfam" id="PF03109">
    <property type="entry name" value="ABC1"/>
    <property type="match status" value="1"/>
</dbReference>
<accession>A0AA39R6P9</accession>
<evidence type="ECO:0000313" key="4">
    <source>
        <dbReference type="Proteomes" id="UP001166286"/>
    </source>
</evidence>
<dbReference type="InterPro" id="IPR004147">
    <property type="entry name" value="ABC1_dom"/>
</dbReference>
<evidence type="ECO:0000313" key="3">
    <source>
        <dbReference type="EMBL" id="KAK0514328.1"/>
    </source>
</evidence>
<comment type="caution">
    <text evidence="3">The sequence shown here is derived from an EMBL/GenBank/DDBJ whole genome shotgun (WGS) entry which is preliminary data.</text>
</comment>
<keyword evidence="4" id="KW-1185">Reference proteome</keyword>
<gene>
    <name evidence="3" type="ORF">JMJ35_002945</name>
</gene>
<organism evidence="3 4">
    <name type="scientific">Cladonia borealis</name>
    <dbReference type="NCBI Taxonomy" id="184061"/>
    <lineage>
        <taxon>Eukaryota</taxon>
        <taxon>Fungi</taxon>
        <taxon>Dikarya</taxon>
        <taxon>Ascomycota</taxon>
        <taxon>Pezizomycotina</taxon>
        <taxon>Lecanoromycetes</taxon>
        <taxon>OSLEUM clade</taxon>
        <taxon>Lecanoromycetidae</taxon>
        <taxon>Lecanorales</taxon>
        <taxon>Lecanorineae</taxon>
        <taxon>Cladoniaceae</taxon>
        <taxon>Cladonia</taxon>
    </lineage>
</organism>
<dbReference type="PANTHER" id="PTHR43173:SF19">
    <property type="entry name" value="AARF DOMAIN-CONTAINING PROTEIN KINASE 1"/>
    <property type="match status" value="1"/>
</dbReference>
<sequence>MRTLRPVADFRKSGFWICDRCLQGQRKSPPLYATYATKVTLRPVPNTFFPAQLRTKSISAQYSTSGALTSNNYLANRAASENSKANRRNFVIILVTLLSAGSILAFSDSVKHSYAAATRSLRVLIALSQSVRDYQITLKSNADEGDGSKALLKACHKRCAERTLKVLEANGSIFIKLGQHLSSMNYLLPEEWTTTFIPLQDHCPVSSYESIAEMVLKDTGSPIEDHFEEFEKEPIGAASLAQVHLATIKGTSRKVAVKVQHPALEEWVPLDLTLTRFTFTTLKRFFPEYDLEWLSSEMEASLPQELDFALEGKNALRTRHYFMGLPNLPLVVPDVVWGRRRILVMENVSGHRTDDLEYLDSNGIDRDEVSAALARIFNEMIFGDTALHCDPHGGNIAIRKNNVRRKPNFDIILYDHGLYRDIPKQLRRNYAKLWLAVIDADEKNMRKYSYEVAGITDDQFPLFASAITGRDYTAVASSVVSSRSDAEKEVISEAMGEGMLQQLVQMLGRVPRIILLILKTNDLTRSLDENLHTREGPVRNFMILARYCSKTVFEEQMESIAQSGSKLWPHNLFRLIAAWSSFMRVELKLSLYECYVSFRRFARLTPIASL</sequence>
<dbReference type="PANTHER" id="PTHR43173">
    <property type="entry name" value="ABC1 FAMILY PROTEIN"/>
    <property type="match status" value="1"/>
</dbReference>
<dbReference type="InterPro" id="IPR011009">
    <property type="entry name" value="Kinase-like_dom_sf"/>
</dbReference>
<dbReference type="InterPro" id="IPR051130">
    <property type="entry name" value="Mito_struct-func_regulator"/>
</dbReference>
<evidence type="ECO:0000256" key="1">
    <source>
        <dbReference type="ARBA" id="ARBA00009670"/>
    </source>
</evidence>
<protein>
    <recommendedName>
        <fullName evidence="2">ABC1 atypical kinase-like domain-containing protein</fullName>
    </recommendedName>
</protein>
<comment type="similarity">
    <text evidence="1">Belongs to the protein kinase superfamily. ADCK protein kinase family.</text>
</comment>
<dbReference type="CDD" id="cd13969">
    <property type="entry name" value="ADCK1-like"/>
    <property type="match status" value="1"/>
</dbReference>
<dbReference type="InterPro" id="IPR045307">
    <property type="entry name" value="ADCK1_dom"/>
</dbReference>
<dbReference type="GO" id="GO:0005743">
    <property type="term" value="C:mitochondrial inner membrane"/>
    <property type="evidence" value="ECO:0007669"/>
    <property type="project" value="TreeGrafter"/>
</dbReference>
<dbReference type="SUPFAM" id="SSF56112">
    <property type="entry name" value="Protein kinase-like (PK-like)"/>
    <property type="match status" value="1"/>
</dbReference>
<dbReference type="GO" id="GO:0007005">
    <property type="term" value="P:mitochondrion organization"/>
    <property type="evidence" value="ECO:0007669"/>
    <property type="project" value="TreeGrafter"/>
</dbReference>
<reference evidence="3" key="1">
    <citation type="submission" date="2023-03" db="EMBL/GenBank/DDBJ databases">
        <title>Complete genome of Cladonia borealis.</title>
        <authorList>
            <person name="Park H."/>
        </authorList>
    </citation>
    <scope>NUCLEOTIDE SEQUENCE</scope>
    <source>
        <strain evidence="3">ANT050790</strain>
    </source>
</reference>
<proteinExistence type="inferred from homology"/>
<dbReference type="GO" id="GO:0055088">
    <property type="term" value="P:lipid homeostasis"/>
    <property type="evidence" value="ECO:0007669"/>
    <property type="project" value="TreeGrafter"/>
</dbReference>
<dbReference type="EMBL" id="JAFEKC020000005">
    <property type="protein sequence ID" value="KAK0514328.1"/>
    <property type="molecule type" value="Genomic_DNA"/>
</dbReference>
<evidence type="ECO:0000259" key="2">
    <source>
        <dbReference type="Pfam" id="PF03109"/>
    </source>
</evidence>
<feature type="domain" description="ABC1 atypical kinase-like" evidence="2">
    <location>
        <begin position="199"/>
        <end position="448"/>
    </location>
</feature>